<reference evidence="1 2" key="2">
    <citation type="submission" date="2018-11" db="EMBL/GenBank/DDBJ databases">
        <authorList>
            <consortium name="Pathogen Informatics"/>
        </authorList>
    </citation>
    <scope>NUCLEOTIDE SEQUENCE [LARGE SCALE GENOMIC DNA]</scope>
</reference>
<evidence type="ECO:0000313" key="2">
    <source>
        <dbReference type="Proteomes" id="UP000276776"/>
    </source>
</evidence>
<dbReference type="WBParaSite" id="TCLT_0000174101-mRNA-1">
    <property type="protein sequence ID" value="TCLT_0000174101-mRNA-1"/>
    <property type="gene ID" value="TCLT_0000174101"/>
</dbReference>
<keyword evidence="2" id="KW-1185">Reference proteome</keyword>
<gene>
    <name evidence="1" type="ORF">TCLT_LOCUS1742</name>
</gene>
<accession>A0A0N5CNI1</accession>
<evidence type="ECO:0000313" key="3">
    <source>
        <dbReference type="WBParaSite" id="TCLT_0000174101-mRNA-1"/>
    </source>
</evidence>
<name>A0A0N5CNI1_THECL</name>
<protein>
    <submittedName>
        <fullName evidence="3">Ovule protein</fullName>
    </submittedName>
</protein>
<sequence>MPKIAITVIVIVKERAITGVRLNGIGPLIAASPTPHNDPNLIGIQPVDIHQFSQNPTIWSGIESVDGQPRGLHMHPQHIPLPPTLHHPLPYAQIMPPPPPPHYTDLATDMHNGYANMMNINAANNSHYTVNMNTDLEFSPQVNASELSSPSCSE</sequence>
<reference evidence="3" key="1">
    <citation type="submission" date="2017-02" db="UniProtKB">
        <authorList>
            <consortium name="WormBaseParasite"/>
        </authorList>
    </citation>
    <scope>IDENTIFICATION</scope>
</reference>
<evidence type="ECO:0000313" key="1">
    <source>
        <dbReference type="EMBL" id="VDM97343.1"/>
    </source>
</evidence>
<dbReference type="AlphaFoldDB" id="A0A0N5CNI1"/>
<dbReference type="STRING" id="103827.A0A0N5CNI1"/>
<dbReference type="OrthoDB" id="125004at2759"/>
<dbReference type="OMA" id="DVGRRTH"/>
<dbReference type="EMBL" id="UYYF01000257">
    <property type="protein sequence ID" value="VDM97343.1"/>
    <property type="molecule type" value="Genomic_DNA"/>
</dbReference>
<dbReference type="Proteomes" id="UP000276776">
    <property type="component" value="Unassembled WGS sequence"/>
</dbReference>
<proteinExistence type="predicted"/>
<organism evidence="3">
    <name type="scientific">Thelazia callipaeda</name>
    <name type="common">Oriental eyeworm</name>
    <name type="synonym">Parasitic nematode</name>
    <dbReference type="NCBI Taxonomy" id="103827"/>
    <lineage>
        <taxon>Eukaryota</taxon>
        <taxon>Metazoa</taxon>
        <taxon>Ecdysozoa</taxon>
        <taxon>Nematoda</taxon>
        <taxon>Chromadorea</taxon>
        <taxon>Rhabditida</taxon>
        <taxon>Spirurina</taxon>
        <taxon>Spiruromorpha</taxon>
        <taxon>Thelazioidea</taxon>
        <taxon>Thelaziidae</taxon>
        <taxon>Thelazia</taxon>
    </lineage>
</organism>